<protein>
    <submittedName>
        <fullName evidence="4">Efflux transporter outer membrane subunit</fullName>
    </submittedName>
</protein>
<dbReference type="InterPro" id="IPR003423">
    <property type="entry name" value="OMP_efflux"/>
</dbReference>
<dbReference type="InterPro" id="IPR010131">
    <property type="entry name" value="MdtP/NodT-like"/>
</dbReference>
<reference evidence="4 5" key="1">
    <citation type="submission" date="2021-11" db="EMBL/GenBank/DDBJ databases">
        <authorList>
            <person name="Lee D.-H."/>
            <person name="Kim S.-B."/>
        </authorList>
    </citation>
    <scope>NUCLEOTIDE SEQUENCE [LARGE SCALE GENOMIC DNA]</scope>
    <source>
        <strain evidence="4 5">KCTC 52223</strain>
    </source>
</reference>
<keyword evidence="2" id="KW-0449">Lipoprotein</keyword>
<name>A0ABS8KVW4_9HYPH</name>
<dbReference type="PANTHER" id="PTHR30203">
    <property type="entry name" value="OUTER MEMBRANE CATION EFFLUX PROTEIN"/>
    <property type="match status" value="1"/>
</dbReference>
<dbReference type="PROSITE" id="PS51257">
    <property type="entry name" value="PROKAR_LIPOPROTEIN"/>
    <property type="match status" value="1"/>
</dbReference>
<feature type="compositionally biased region" description="Pro residues" evidence="3">
    <location>
        <begin position="499"/>
        <end position="508"/>
    </location>
</feature>
<keyword evidence="2" id="KW-0812">Transmembrane</keyword>
<evidence type="ECO:0000256" key="3">
    <source>
        <dbReference type="SAM" id="MobiDB-lite"/>
    </source>
</evidence>
<dbReference type="Gene3D" id="2.20.200.10">
    <property type="entry name" value="Outer membrane efflux proteins (OEP)"/>
    <property type="match status" value="1"/>
</dbReference>
<evidence type="ECO:0000256" key="2">
    <source>
        <dbReference type="RuleBase" id="RU362097"/>
    </source>
</evidence>
<dbReference type="EMBL" id="JAJISD010000006">
    <property type="protein sequence ID" value="MCC8430219.1"/>
    <property type="molecule type" value="Genomic_DNA"/>
</dbReference>
<dbReference type="PANTHER" id="PTHR30203:SF33">
    <property type="entry name" value="BLR4455 PROTEIN"/>
    <property type="match status" value="1"/>
</dbReference>
<accession>A0ABS8KVW4</accession>
<keyword evidence="2" id="KW-1134">Transmembrane beta strand</keyword>
<comment type="caution">
    <text evidence="4">The sequence shown here is derived from an EMBL/GenBank/DDBJ whole genome shotgun (WGS) entry which is preliminary data.</text>
</comment>
<dbReference type="SUPFAM" id="SSF56954">
    <property type="entry name" value="Outer membrane efflux proteins (OEP)"/>
    <property type="match status" value="1"/>
</dbReference>
<feature type="region of interest" description="Disordered" evidence="3">
    <location>
        <begin position="484"/>
        <end position="517"/>
    </location>
</feature>
<keyword evidence="2" id="KW-0564">Palmitate</keyword>
<comment type="subcellular location">
    <subcellularLocation>
        <location evidence="2">Cell membrane</location>
        <topology evidence="2">Lipid-anchor</topology>
    </subcellularLocation>
</comment>
<dbReference type="RefSeq" id="WP_230551391.1">
    <property type="nucleotide sequence ID" value="NZ_JAJISD010000006.1"/>
</dbReference>
<dbReference type="Proteomes" id="UP001198862">
    <property type="component" value="Unassembled WGS sequence"/>
</dbReference>
<keyword evidence="5" id="KW-1185">Reference proteome</keyword>
<dbReference type="Gene3D" id="1.20.1600.10">
    <property type="entry name" value="Outer membrane efflux proteins (OEP)"/>
    <property type="match status" value="1"/>
</dbReference>
<proteinExistence type="inferred from homology"/>
<evidence type="ECO:0000256" key="1">
    <source>
        <dbReference type="ARBA" id="ARBA00007613"/>
    </source>
</evidence>
<sequence length="517" mass="54737">MKRGSASLLPLLLVSGCLVGPDYERAPPASPVAPAYKEAELPTGAASVFRPAQPADGADRGQWWRIYGDPTLDSLAAQIDVSNQNLKIFEANYRRARAIIRQDQSALYPSISGTGSAQQTGTGGLRGTTAAGGTSTVTRYDSTIGQYSTGFTLNWELDLWGTLRRQVESDSASAQASDAELANARLSAQTDLVTNYASLRISDDRKRLYEATVAAYQRSMQIAQNQVDAGIVSRVDLVQAQTQYEQTRAQLVNEGINRALLEHAIALLVGKAPSEVSIEPAPTRLTIPTVDSGVPSTLLERRPDIASAERQMAAANAQIGVAKGAFYPQISLGATIGFLSGGLGSLLQLGTAAWSVGPQIAGTLVDGGGIAAQVQGARASYDATVATYRQTVLTAFQQVEDALAQQRILVAQERVQRAAVAAAREAERLSLNQYRVGTVPYTTVVQTQASALAAEQSLLTIRLNRLIASANLVKALGGGWRQEDLPPPVPIGGLKQANPAPPAFPPPSNQNVSTPRQ</sequence>
<keyword evidence="2" id="KW-0472">Membrane</keyword>
<gene>
    <name evidence="4" type="ORF">LJ725_14685</name>
</gene>
<evidence type="ECO:0000313" key="5">
    <source>
        <dbReference type="Proteomes" id="UP001198862"/>
    </source>
</evidence>
<organism evidence="4 5">
    <name type="scientific">Reyranella aquatilis</name>
    <dbReference type="NCBI Taxonomy" id="2035356"/>
    <lineage>
        <taxon>Bacteria</taxon>
        <taxon>Pseudomonadati</taxon>
        <taxon>Pseudomonadota</taxon>
        <taxon>Alphaproteobacteria</taxon>
        <taxon>Hyphomicrobiales</taxon>
        <taxon>Reyranellaceae</taxon>
        <taxon>Reyranella</taxon>
    </lineage>
</organism>
<evidence type="ECO:0000313" key="4">
    <source>
        <dbReference type="EMBL" id="MCC8430219.1"/>
    </source>
</evidence>
<dbReference type="NCBIfam" id="TIGR01845">
    <property type="entry name" value="outer_NodT"/>
    <property type="match status" value="1"/>
</dbReference>
<dbReference type="Pfam" id="PF02321">
    <property type="entry name" value="OEP"/>
    <property type="match status" value="2"/>
</dbReference>
<comment type="similarity">
    <text evidence="1 2">Belongs to the outer membrane factor (OMF) (TC 1.B.17) family.</text>
</comment>